<keyword evidence="3" id="KW-0843">Virulence</keyword>
<evidence type="ECO:0000259" key="6">
    <source>
        <dbReference type="Pfam" id="PF04888"/>
    </source>
</evidence>
<comment type="subcellular location">
    <subcellularLocation>
        <location evidence="1">Host membrane</location>
        <topology evidence="1">Multi-pass membrane protein</topology>
    </subcellularLocation>
</comment>
<evidence type="ECO:0000256" key="5">
    <source>
        <dbReference type="SAM" id="Coils"/>
    </source>
</evidence>
<accession>A0A729L3X8</accession>
<comment type="similarity">
    <text evidence="4">Belongs to the SctE/SipB/YopB family.</text>
</comment>
<keyword evidence="2" id="KW-1043">Host membrane</keyword>
<evidence type="ECO:0000256" key="2">
    <source>
        <dbReference type="ARBA" id="ARBA00022870"/>
    </source>
</evidence>
<gene>
    <name evidence="7" type="ORF">G3449_002752</name>
</gene>
<reference evidence="7" key="2">
    <citation type="submission" date="2018-07" db="EMBL/GenBank/DDBJ databases">
        <authorList>
            <consortium name="NCBI Pathogen Detection Project"/>
        </authorList>
    </citation>
    <scope>NUCLEOTIDE SEQUENCE</scope>
    <source>
        <strain evidence="7">12-3032</strain>
    </source>
</reference>
<feature type="domain" description="Translocator protein BipB-like C-terminal" evidence="6">
    <location>
        <begin position="93"/>
        <end position="480"/>
    </location>
</feature>
<feature type="coiled-coil region" evidence="5">
    <location>
        <begin position="109"/>
        <end position="151"/>
    </location>
</feature>
<evidence type="ECO:0000313" key="7">
    <source>
        <dbReference type="EMBL" id="HAE3282884.1"/>
    </source>
</evidence>
<keyword evidence="2" id="KW-0472">Membrane</keyword>
<dbReference type="Pfam" id="PF04888">
    <property type="entry name" value="SseC"/>
    <property type="match status" value="1"/>
</dbReference>
<comment type="caution">
    <text evidence="7">The sequence shown here is derived from an EMBL/GenBank/DDBJ whole genome shotgun (WGS) entry which is preliminary data.</text>
</comment>
<evidence type="ECO:0000256" key="1">
    <source>
        <dbReference type="ARBA" id="ARBA00004301"/>
    </source>
</evidence>
<sequence length="484" mass="52808">MNRIHSNSDSAAGVTALTHHHLSNVSCVSSGSLGKRQHRVNSTFGDGNATSLLSGKISLQEASNALKQLLDAVPGNHKRPSLPDFLHINPTVLSMMMTTLILNVFGNNAQSLCQQLERATEVQNALRNKQVKEYQEQIQKAIEQEDKARKAGIFGAIFDWITGIFETVIGALKVVEGFLSGNPAEMASGVAYMAAGCAGMVKAGAETAMMCGADHDTCQAIIDVASKIQVGCEVVAMALDVFQIGRAFMATRGLSGAAEKVLGSSLGEEMVERMVGAGEAEIEELAEKFGEEVSENFSKQFEAIEREMVSPGEMEEESAEFSRKVENNMTRSAGKSFTKEGVKAMAKEAAKEALEKYAQEGGKFLLKNFRNKVLWNMFKKILYALLSDCSFKGLQAIRCATEGANQMNTGMVNADKAKLEKKIEQLITQQRFLDFIMQQTEDQKKIEQKRLEELYKSSGAALRDALDTIDHYSSVQARIAGCRA</sequence>
<evidence type="ECO:0000256" key="4">
    <source>
        <dbReference type="ARBA" id="ARBA00035640"/>
    </source>
</evidence>
<dbReference type="GO" id="GO:0033644">
    <property type="term" value="C:host cell membrane"/>
    <property type="evidence" value="ECO:0007669"/>
    <property type="project" value="UniProtKB-SubCell"/>
</dbReference>
<dbReference type="NCBIfam" id="NF011889">
    <property type="entry name" value="PRK15362.1"/>
    <property type="match status" value="1"/>
</dbReference>
<evidence type="ECO:0000256" key="3">
    <source>
        <dbReference type="ARBA" id="ARBA00023026"/>
    </source>
</evidence>
<dbReference type="InterPro" id="IPR006972">
    <property type="entry name" value="BipB-like_C"/>
</dbReference>
<reference evidence="7" key="1">
    <citation type="journal article" date="2018" name="Genome Biol.">
        <title>SKESA: strategic k-mer extension for scrupulous assemblies.</title>
        <authorList>
            <person name="Souvorov A."/>
            <person name="Agarwala R."/>
            <person name="Lipman D.J."/>
        </authorList>
    </citation>
    <scope>NUCLEOTIDE SEQUENCE</scope>
    <source>
        <strain evidence="7">12-3032</strain>
    </source>
</reference>
<protein>
    <submittedName>
        <fullName evidence="7">Type III secretion system translocon protein</fullName>
    </submittedName>
</protein>
<dbReference type="AlphaFoldDB" id="A0A729L3X8"/>
<organism evidence="7">
    <name type="scientific">Salmonella enterica subsp. enterica serovar Kouka</name>
    <dbReference type="NCBI Taxonomy" id="2564646"/>
    <lineage>
        <taxon>Bacteria</taxon>
        <taxon>Pseudomonadati</taxon>
        <taxon>Pseudomonadota</taxon>
        <taxon>Gammaproteobacteria</taxon>
        <taxon>Enterobacterales</taxon>
        <taxon>Enterobacteriaceae</taxon>
        <taxon>Salmonella</taxon>
    </lineage>
</organism>
<keyword evidence="5" id="KW-0175">Coiled coil</keyword>
<name>A0A729L3X8_SALET</name>
<proteinExistence type="inferred from homology"/>
<dbReference type="EMBL" id="DAAROV010000024">
    <property type="protein sequence ID" value="HAE3282884.1"/>
    <property type="molecule type" value="Genomic_DNA"/>
</dbReference>